<evidence type="ECO:0000313" key="1">
    <source>
        <dbReference type="EMBL" id="KAJ9079828.1"/>
    </source>
</evidence>
<sequence>MFRMSGSRFRSFLSFVPNKFLRALPFQHVATKRCILTNNKPKYYHLLLNWCARVKGTIPSPLGKLTRRVLPYTPLARGFCSTTPALEAPPKQLKTAAIETTKTVTSNIQPASNSDGRIKKFLFKTTRPWTLDDIFAMFSWVLLSNSFFILAGTTTFFSLLLGLANSLEFHEFVKNGLGKILTQELGMVVNFESAIVPNWKDGRISLKNVRIQYNVPNPQDKAEQVENPSIWDLRIDCIDITLSLVRFLDGKGIVKDCSMKGVRGIIDRSRVTYPADATYNYDEIREAHRFGDFELESFRIEDLLVTFCHPYGFRPFQISIFNAHLPLLRKRWFLYDMIGADSIVGMFDNCLFSVHISQNFPCPLDSTNVLPFRRSHFRVDGVPIDQFNSGMEGPFGWISSGTVDFDIDITIPNCSEMDLVQKFATEIKIKFDEALLNRLGSLSEEFPQKFPSLAELLAPIMEKAKSATNDSIRVQKRLDSVHMLDSLVFDIDVRFHNIRTGIPIRTGEFTLASQTVIRPVIAYMNSNRTCIPVHCRVVSSLENFDGAWTVYDSEFAVDFSKELSAEFINLVHNERERNRRLKRVGIWGIQSLTRSIIVLVEYARGVRGFWHYLGNMPESKSYT</sequence>
<keyword evidence="2" id="KW-1185">Reference proteome</keyword>
<comment type="caution">
    <text evidence="1">The sequence shown here is derived from an EMBL/GenBank/DDBJ whole genome shotgun (WGS) entry which is preliminary data.</text>
</comment>
<evidence type="ECO:0000313" key="2">
    <source>
        <dbReference type="Proteomes" id="UP001165960"/>
    </source>
</evidence>
<organism evidence="1 2">
    <name type="scientific">Entomophthora muscae</name>
    <dbReference type="NCBI Taxonomy" id="34485"/>
    <lineage>
        <taxon>Eukaryota</taxon>
        <taxon>Fungi</taxon>
        <taxon>Fungi incertae sedis</taxon>
        <taxon>Zoopagomycota</taxon>
        <taxon>Entomophthoromycotina</taxon>
        <taxon>Entomophthoromycetes</taxon>
        <taxon>Entomophthorales</taxon>
        <taxon>Entomophthoraceae</taxon>
        <taxon>Entomophthora</taxon>
    </lineage>
</organism>
<accession>A0ACC2TYR7</accession>
<proteinExistence type="predicted"/>
<reference evidence="1" key="1">
    <citation type="submission" date="2022-04" db="EMBL/GenBank/DDBJ databases">
        <title>Genome of the entomopathogenic fungus Entomophthora muscae.</title>
        <authorList>
            <person name="Elya C."/>
            <person name="Lovett B.R."/>
            <person name="Lee E."/>
            <person name="Macias A.M."/>
            <person name="Hajek A.E."/>
            <person name="De Bivort B.L."/>
            <person name="Kasson M.T."/>
            <person name="De Fine Licht H.H."/>
            <person name="Stajich J.E."/>
        </authorList>
    </citation>
    <scope>NUCLEOTIDE SEQUENCE</scope>
    <source>
        <strain evidence="1">Berkeley</strain>
    </source>
</reference>
<name>A0ACC2TYR7_9FUNG</name>
<dbReference type="Proteomes" id="UP001165960">
    <property type="component" value="Unassembled WGS sequence"/>
</dbReference>
<protein>
    <submittedName>
        <fullName evidence="1">Mitochondrial distribution and morphology protein 31, mitochondrial</fullName>
    </submittedName>
</protein>
<gene>
    <name evidence="1" type="primary">MDM31_3</name>
    <name evidence="1" type="ORF">DSO57_1031550</name>
</gene>
<dbReference type="EMBL" id="QTSX02001648">
    <property type="protein sequence ID" value="KAJ9079828.1"/>
    <property type="molecule type" value="Genomic_DNA"/>
</dbReference>